<evidence type="ECO:0000256" key="6">
    <source>
        <dbReference type="ARBA" id="ARBA00023303"/>
    </source>
</evidence>
<dbReference type="NCBIfam" id="TIGR00494">
    <property type="entry name" value="crcB"/>
    <property type="match status" value="1"/>
</dbReference>
<name>A0A6B0YUL9_9CHLR</name>
<gene>
    <name evidence="10 11" type="primary">crcB</name>
    <name evidence="10" type="synonym">fluC</name>
    <name evidence="11" type="ORF">F4Y42_06815</name>
</gene>
<dbReference type="GO" id="GO:0062054">
    <property type="term" value="F:fluoride channel activity"/>
    <property type="evidence" value="ECO:0007669"/>
    <property type="project" value="UniProtKB-UniRule"/>
</dbReference>
<proteinExistence type="inferred from homology"/>
<keyword evidence="10" id="KW-0406">Ion transport</keyword>
<keyword evidence="4 10" id="KW-1133">Transmembrane helix</keyword>
<reference evidence="11" key="1">
    <citation type="submission" date="2019-09" db="EMBL/GenBank/DDBJ databases">
        <title>Characterisation of the sponge microbiome using genome-centric metagenomics.</title>
        <authorList>
            <person name="Engelberts J.P."/>
            <person name="Robbins S.J."/>
            <person name="De Goeij J.M."/>
            <person name="Aranda M."/>
            <person name="Bell S.C."/>
            <person name="Webster N.S."/>
        </authorList>
    </citation>
    <scope>NUCLEOTIDE SEQUENCE</scope>
    <source>
        <strain evidence="11">SB0664_bin_27</strain>
    </source>
</reference>
<keyword evidence="2 10" id="KW-1003">Cell membrane</keyword>
<dbReference type="GO" id="GO:0140114">
    <property type="term" value="P:cellular detoxification of fluoride"/>
    <property type="evidence" value="ECO:0007669"/>
    <property type="project" value="UniProtKB-UniRule"/>
</dbReference>
<evidence type="ECO:0000313" key="11">
    <source>
        <dbReference type="EMBL" id="MXY93148.1"/>
    </source>
</evidence>
<feature type="transmembrane region" description="Helical" evidence="10">
    <location>
        <begin position="33"/>
        <end position="55"/>
    </location>
</feature>
<feature type="binding site" evidence="10">
    <location>
        <position position="78"/>
    </location>
    <ligand>
        <name>Na(+)</name>
        <dbReference type="ChEBI" id="CHEBI:29101"/>
        <note>structural</note>
    </ligand>
</feature>
<comment type="subcellular location">
    <subcellularLocation>
        <location evidence="1 10">Cell membrane</location>
        <topology evidence="1 10">Multi-pass membrane protein</topology>
    </subcellularLocation>
</comment>
<keyword evidence="5 10" id="KW-0472">Membrane</keyword>
<sequence>MANVLWIGLGAMLGANARYFVSLWLAAKLGPAFPFGTLTVNAAGSLLLGFLVAAGSHYLALSPQLRLLLFVGFLGSFTTFSTFAVESVDLWQNGRVWAGLVNILVNNGLSLLCAALGILLAGQLQKL</sequence>
<evidence type="ECO:0000256" key="7">
    <source>
        <dbReference type="ARBA" id="ARBA00035120"/>
    </source>
</evidence>
<comment type="activity regulation">
    <text evidence="10">Na(+) is not transported, but it plays an essential structural role and its presence is essential for fluoride channel function.</text>
</comment>
<accession>A0A6B0YUL9</accession>
<keyword evidence="10" id="KW-0915">Sodium</keyword>
<evidence type="ECO:0000256" key="10">
    <source>
        <dbReference type="HAMAP-Rule" id="MF_00454"/>
    </source>
</evidence>
<comment type="caution">
    <text evidence="11">The sequence shown here is derived from an EMBL/GenBank/DDBJ whole genome shotgun (WGS) entry which is preliminary data.</text>
</comment>
<keyword evidence="6 10" id="KW-0407">Ion channel</keyword>
<protein>
    <recommendedName>
        <fullName evidence="10">Fluoride-specific ion channel FluC</fullName>
    </recommendedName>
</protein>
<dbReference type="AlphaFoldDB" id="A0A6B0YUL9"/>
<organism evidence="11">
    <name type="scientific">Caldilineaceae bacterium SB0664_bin_27</name>
    <dbReference type="NCBI Taxonomy" id="2605260"/>
    <lineage>
        <taxon>Bacteria</taxon>
        <taxon>Bacillati</taxon>
        <taxon>Chloroflexota</taxon>
        <taxon>Caldilineae</taxon>
        <taxon>Caldilineales</taxon>
        <taxon>Caldilineaceae</taxon>
    </lineage>
</organism>
<feature type="binding site" evidence="10">
    <location>
        <position position="75"/>
    </location>
    <ligand>
        <name>Na(+)</name>
        <dbReference type="ChEBI" id="CHEBI:29101"/>
        <note>structural</note>
    </ligand>
</feature>
<comment type="catalytic activity">
    <reaction evidence="8">
        <text>fluoride(in) = fluoride(out)</text>
        <dbReference type="Rhea" id="RHEA:76159"/>
        <dbReference type="ChEBI" id="CHEBI:17051"/>
    </reaction>
    <physiologicalReaction direction="left-to-right" evidence="8">
        <dbReference type="Rhea" id="RHEA:76160"/>
    </physiologicalReaction>
</comment>
<evidence type="ECO:0000256" key="4">
    <source>
        <dbReference type="ARBA" id="ARBA00022989"/>
    </source>
</evidence>
<feature type="transmembrane region" description="Helical" evidence="10">
    <location>
        <begin position="97"/>
        <end position="121"/>
    </location>
</feature>
<evidence type="ECO:0000256" key="5">
    <source>
        <dbReference type="ARBA" id="ARBA00023136"/>
    </source>
</evidence>
<keyword evidence="10" id="KW-0813">Transport</keyword>
<dbReference type="HAMAP" id="MF_00454">
    <property type="entry name" value="FluC"/>
    <property type="match status" value="1"/>
</dbReference>
<dbReference type="GO" id="GO:0046872">
    <property type="term" value="F:metal ion binding"/>
    <property type="evidence" value="ECO:0007669"/>
    <property type="project" value="UniProtKB-KW"/>
</dbReference>
<dbReference type="EMBL" id="VXRG01000061">
    <property type="protein sequence ID" value="MXY93148.1"/>
    <property type="molecule type" value="Genomic_DNA"/>
</dbReference>
<comment type="similarity">
    <text evidence="7 10">Belongs to the fluoride channel Fluc/FEX (TC 1.A.43) family.</text>
</comment>
<feature type="transmembrane region" description="Helical" evidence="10">
    <location>
        <begin position="67"/>
        <end position="85"/>
    </location>
</feature>
<keyword evidence="10" id="KW-0479">Metal-binding</keyword>
<dbReference type="Pfam" id="PF02537">
    <property type="entry name" value="CRCB"/>
    <property type="match status" value="1"/>
</dbReference>
<evidence type="ECO:0000256" key="3">
    <source>
        <dbReference type="ARBA" id="ARBA00022692"/>
    </source>
</evidence>
<evidence type="ECO:0000256" key="2">
    <source>
        <dbReference type="ARBA" id="ARBA00022475"/>
    </source>
</evidence>
<comment type="function">
    <text evidence="9 10">Fluoride-specific ion channel. Important for reducing fluoride concentration in the cell, thus reducing its toxicity.</text>
</comment>
<dbReference type="PANTHER" id="PTHR28259">
    <property type="entry name" value="FLUORIDE EXPORT PROTEIN 1-RELATED"/>
    <property type="match status" value="1"/>
</dbReference>
<evidence type="ECO:0000256" key="9">
    <source>
        <dbReference type="ARBA" id="ARBA00049940"/>
    </source>
</evidence>
<evidence type="ECO:0000256" key="8">
    <source>
        <dbReference type="ARBA" id="ARBA00035585"/>
    </source>
</evidence>
<keyword evidence="3 10" id="KW-0812">Transmembrane</keyword>
<dbReference type="PANTHER" id="PTHR28259:SF1">
    <property type="entry name" value="FLUORIDE EXPORT PROTEIN 1-RELATED"/>
    <property type="match status" value="1"/>
</dbReference>
<dbReference type="GO" id="GO:0005886">
    <property type="term" value="C:plasma membrane"/>
    <property type="evidence" value="ECO:0007669"/>
    <property type="project" value="UniProtKB-SubCell"/>
</dbReference>
<dbReference type="InterPro" id="IPR003691">
    <property type="entry name" value="FluC"/>
</dbReference>
<evidence type="ECO:0000256" key="1">
    <source>
        <dbReference type="ARBA" id="ARBA00004651"/>
    </source>
</evidence>